<gene>
    <name evidence="2" type="ORF">BDD14_6213</name>
</gene>
<dbReference type="EMBL" id="SHKW01000007">
    <property type="protein sequence ID" value="RZU29619.1"/>
    <property type="molecule type" value="Genomic_DNA"/>
</dbReference>
<dbReference type="AlphaFoldDB" id="A0A4Q7Y1V6"/>
<keyword evidence="1" id="KW-1133">Transmembrane helix</keyword>
<protein>
    <submittedName>
        <fullName evidence="2">Uncharacterized protein</fullName>
    </submittedName>
</protein>
<dbReference type="Proteomes" id="UP000292958">
    <property type="component" value="Unassembled WGS sequence"/>
</dbReference>
<reference evidence="2 3" key="1">
    <citation type="submission" date="2019-02" db="EMBL/GenBank/DDBJ databases">
        <title>Genomic Encyclopedia of Archaeal and Bacterial Type Strains, Phase II (KMG-II): from individual species to whole genera.</title>
        <authorList>
            <person name="Goeker M."/>
        </authorList>
    </citation>
    <scope>NUCLEOTIDE SEQUENCE [LARGE SCALE GENOMIC DNA]</scope>
    <source>
        <strain evidence="2 3">DSM 18101</strain>
    </source>
</reference>
<evidence type="ECO:0000256" key="1">
    <source>
        <dbReference type="SAM" id="Phobius"/>
    </source>
</evidence>
<name>A0A4Q7Y1V6_9BACT</name>
<keyword evidence="3" id="KW-1185">Reference proteome</keyword>
<comment type="caution">
    <text evidence="2">The sequence shown here is derived from an EMBL/GenBank/DDBJ whole genome shotgun (WGS) entry which is preliminary data.</text>
</comment>
<proteinExistence type="predicted"/>
<evidence type="ECO:0000313" key="3">
    <source>
        <dbReference type="Proteomes" id="UP000292958"/>
    </source>
</evidence>
<keyword evidence="1" id="KW-0472">Membrane</keyword>
<organism evidence="2 3">
    <name type="scientific">Edaphobacter modestus</name>
    <dbReference type="NCBI Taxonomy" id="388466"/>
    <lineage>
        <taxon>Bacteria</taxon>
        <taxon>Pseudomonadati</taxon>
        <taxon>Acidobacteriota</taxon>
        <taxon>Terriglobia</taxon>
        <taxon>Terriglobales</taxon>
        <taxon>Acidobacteriaceae</taxon>
        <taxon>Edaphobacter</taxon>
    </lineage>
</organism>
<evidence type="ECO:0000313" key="2">
    <source>
        <dbReference type="EMBL" id="RZU29619.1"/>
    </source>
</evidence>
<accession>A0A4Q7Y1V6</accession>
<sequence length="82" mass="9653">MTHNVQDDFAERVRINQQELSSKLRPTYWNPVQFSDRRDLHDSDVRLENIRKKELVVWILVVVLGIVSVTAFYLLWLRASGA</sequence>
<feature type="transmembrane region" description="Helical" evidence="1">
    <location>
        <begin position="55"/>
        <end position="76"/>
    </location>
</feature>
<dbReference type="RefSeq" id="WP_130424866.1">
    <property type="nucleotide sequence ID" value="NZ_SHKW01000007.1"/>
</dbReference>
<keyword evidence="1" id="KW-0812">Transmembrane</keyword>